<reference evidence="2" key="1">
    <citation type="journal article" date="2021" name="Sci. Rep.">
        <title>Diploid genomic architecture of Nitzschia inconspicua, an elite biomass production diatom.</title>
        <authorList>
            <person name="Oliver A."/>
            <person name="Podell S."/>
            <person name="Pinowska A."/>
            <person name="Traller J.C."/>
            <person name="Smith S.R."/>
            <person name="McClure R."/>
            <person name="Beliaev A."/>
            <person name="Bohutskyi P."/>
            <person name="Hill E.A."/>
            <person name="Rabines A."/>
            <person name="Zheng H."/>
            <person name="Allen L.Z."/>
            <person name="Kuo A."/>
            <person name="Grigoriev I.V."/>
            <person name="Allen A.E."/>
            <person name="Hazlebeck D."/>
            <person name="Allen E.E."/>
        </authorList>
    </citation>
    <scope>NUCLEOTIDE SEQUENCE</scope>
    <source>
        <strain evidence="2">Hildebrandi</strain>
    </source>
</reference>
<evidence type="ECO:0000313" key="3">
    <source>
        <dbReference type="Proteomes" id="UP000693970"/>
    </source>
</evidence>
<dbReference type="PIRSF" id="PIRSF003170">
    <property type="entry name" value="Pet18p"/>
    <property type="match status" value="1"/>
</dbReference>
<dbReference type="EMBL" id="JAGRRH010000010">
    <property type="protein sequence ID" value="KAG7362716.1"/>
    <property type="molecule type" value="Genomic_DNA"/>
</dbReference>
<dbReference type="GO" id="GO:0005829">
    <property type="term" value="C:cytosol"/>
    <property type="evidence" value="ECO:0007669"/>
    <property type="project" value="TreeGrafter"/>
</dbReference>
<comment type="caution">
    <text evidence="2">The sequence shown here is derived from an EMBL/GenBank/DDBJ whole genome shotgun (WGS) entry which is preliminary data.</text>
</comment>
<dbReference type="PANTHER" id="PTHR43198">
    <property type="entry name" value="BIFUNCTIONAL TH2 PROTEIN"/>
    <property type="match status" value="1"/>
</dbReference>
<dbReference type="OrthoDB" id="37730at2759"/>
<dbReference type="InterPro" id="IPR050967">
    <property type="entry name" value="Thiamine_Salvage_TenA"/>
</dbReference>
<dbReference type="InterPro" id="IPR004305">
    <property type="entry name" value="Thiaminase-2/PQQC"/>
</dbReference>
<gene>
    <name evidence="2" type="ORF">IV203_026076</name>
</gene>
<dbReference type="Proteomes" id="UP000693970">
    <property type="component" value="Unassembled WGS sequence"/>
</dbReference>
<organism evidence="2 3">
    <name type="scientific">Nitzschia inconspicua</name>
    <dbReference type="NCBI Taxonomy" id="303405"/>
    <lineage>
        <taxon>Eukaryota</taxon>
        <taxon>Sar</taxon>
        <taxon>Stramenopiles</taxon>
        <taxon>Ochrophyta</taxon>
        <taxon>Bacillariophyta</taxon>
        <taxon>Bacillariophyceae</taxon>
        <taxon>Bacillariophycidae</taxon>
        <taxon>Bacillariales</taxon>
        <taxon>Bacillariaceae</taxon>
        <taxon>Nitzschia</taxon>
    </lineage>
</organism>
<feature type="domain" description="Thiaminase-2/PQQC" evidence="1">
    <location>
        <begin position="16"/>
        <end position="217"/>
    </location>
</feature>
<reference evidence="2" key="2">
    <citation type="submission" date="2021-04" db="EMBL/GenBank/DDBJ databases">
        <authorList>
            <person name="Podell S."/>
        </authorList>
    </citation>
    <scope>NUCLEOTIDE SEQUENCE</scope>
    <source>
        <strain evidence="2">Hildebrandi</strain>
    </source>
</reference>
<keyword evidence="3" id="KW-1185">Reference proteome</keyword>
<sequence length="219" mass="25388">MTTRFTDELRLKAGDQWNRIIHHRFTKELAAGTIDRQTVMKRYLIQDHRFLDSFSVLLASIIAHLPTLQDRIPGAQFLAVITGPENTYFERAFQALGISNQERHNTPDAAVTTKICALMRNVAMNGTLAEMLAVITVCEWSYLSWGQLVFHETKRDDFVTYEWVDLHSGDDFERVVEYFRLHLDREGAMLDEAGRIACENRFLEAVQLEEEFFEYAYGD</sequence>
<proteinExistence type="predicted"/>
<name>A0A9K3LLN2_9STRA</name>
<dbReference type="AlphaFoldDB" id="A0A9K3LLN2"/>
<dbReference type="InterPro" id="IPR026285">
    <property type="entry name" value="TenA_E"/>
</dbReference>
<accession>A0A9K3LLN2</accession>
<dbReference type="Pfam" id="PF03070">
    <property type="entry name" value="TENA_THI-4"/>
    <property type="match status" value="1"/>
</dbReference>
<evidence type="ECO:0000259" key="1">
    <source>
        <dbReference type="Pfam" id="PF03070"/>
    </source>
</evidence>
<dbReference type="PANTHER" id="PTHR43198:SF2">
    <property type="entry name" value="SI:CH1073-67J19.1-RELATED"/>
    <property type="match status" value="1"/>
</dbReference>
<protein>
    <submittedName>
        <fullName evidence="2">Thiamine biosynthesis protein Thi4</fullName>
    </submittedName>
</protein>
<dbReference type="CDD" id="cd19358">
    <property type="entry name" value="TenA_E_Spr0628-like"/>
    <property type="match status" value="1"/>
</dbReference>
<evidence type="ECO:0000313" key="2">
    <source>
        <dbReference type="EMBL" id="KAG7362716.1"/>
    </source>
</evidence>